<keyword evidence="3" id="KW-1185">Reference proteome</keyword>
<feature type="compositionally biased region" description="Polar residues" evidence="1">
    <location>
        <begin position="14"/>
        <end position="36"/>
    </location>
</feature>
<evidence type="ECO:0000313" key="3">
    <source>
        <dbReference type="Proteomes" id="UP001165063"/>
    </source>
</evidence>
<organism evidence="2 3">
    <name type="scientific">Ambrosiozyma monospora</name>
    <name type="common">Yeast</name>
    <name type="synonym">Endomycopsis monosporus</name>
    <dbReference type="NCBI Taxonomy" id="43982"/>
    <lineage>
        <taxon>Eukaryota</taxon>
        <taxon>Fungi</taxon>
        <taxon>Dikarya</taxon>
        <taxon>Ascomycota</taxon>
        <taxon>Saccharomycotina</taxon>
        <taxon>Pichiomycetes</taxon>
        <taxon>Pichiales</taxon>
        <taxon>Pichiaceae</taxon>
        <taxon>Ambrosiozyma</taxon>
    </lineage>
</organism>
<dbReference type="AlphaFoldDB" id="A0A9W6T1T2"/>
<comment type="caution">
    <text evidence="2">The sequence shown here is derived from an EMBL/GenBank/DDBJ whole genome shotgun (WGS) entry which is preliminary data.</text>
</comment>
<feature type="compositionally biased region" description="Low complexity" evidence="1">
    <location>
        <begin position="1"/>
        <end position="13"/>
    </location>
</feature>
<dbReference type="Proteomes" id="UP001165063">
    <property type="component" value="Unassembled WGS sequence"/>
</dbReference>
<feature type="region of interest" description="Disordered" evidence="1">
    <location>
        <begin position="1"/>
        <end position="92"/>
    </location>
</feature>
<feature type="compositionally biased region" description="Low complexity" evidence="1">
    <location>
        <begin position="41"/>
        <end position="57"/>
    </location>
</feature>
<dbReference type="EMBL" id="BSXU01010269">
    <property type="protein sequence ID" value="GME71584.1"/>
    <property type="molecule type" value="Genomic_DNA"/>
</dbReference>
<accession>A0A9W6T1T2</accession>
<evidence type="ECO:0000256" key="1">
    <source>
        <dbReference type="SAM" id="MobiDB-lite"/>
    </source>
</evidence>
<feature type="compositionally biased region" description="Polar residues" evidence="1">
    <location>
        <begin position="58"/>
        <end position="82"/>
    </location>
</feature>
<sequence>METSNSTSTSESSPADNTPSSAQNSSTLESMDTSPDANHDSSSSTSSTGQAAAKTASKNPSTTSTYPSPQNGGNITDTNNKMADTKSKKKSMAHDLKVTYNYIATEGTLKEYQYIRQIGESLGLEQSTLM</sequence>
<reference evidence="2" key="1">
    <citation type="submission" date="2023-04" db="EMBL/GenBank/DDBJ databases">
        <title>Ambrosiozyma monospora NBRC 1965.</title>
        <authorList>
            <person name="Ichikawa N."/>
            <person name="Sato H."/>
            <person name="Tonouchi N."/>
        </authorList>
    </citation>
    <scope>NUCLEOTIDE SEQUENCE</scope>
    <source>
        <strain evidence="2">NBRC 1965</strain>
    </source>
</reference>
<evidence type="ECO:0000313" key="2">
    <source>
        <dbReference type="EMBL" id="GME71584.1"/>
    </source>
</evidence>
<name>A0A9W6T1T2_AMBMO</name>
<proteinExistence type="predicted"/>
<protein>
    <submittedName>
        <fullName evidence="2">Unnamed protein product</fullName>
    </submittedName>
</protein>
<gene>
    <name evidence="2" type="ORF">Amon01_000930300</name>
</gene>